<comment type="caution">
    <text evidence="11">The sequence shown here is derived from an EMBL/GenBank/DDBJ whole genome shotgun (WGS) entry which is preliminary data.</text>
</comment>
<dbReference type="SMART" id="SM00382">
    <property type="entry name" value="AAA"/>
    <property type="match status" value="1"/>
</dbReference>
<dbReference type="PANTHER" id="PTHR24221">
    <property type="entry name" value="ATP-BINDING CASSETTE SUB-FAMILY B"/>
    <property type="match status" value="1"/>
</dbReference>
<evidence type="ECO:0000256" key="3">
    <source>
        <dbReference type="ARBA" id="ARBA00022692"/>
    </source>
</evidence>
<protein>
    <submittedName>
        <fullName evidence="11">ABC-type multidrug transport system, ATPase and permease component</fullName>
    </submittedName>
</protein>
<evidence type="ECO:0000256" key="6">
    <source>
        <dbReference type="ARBA" id="ARBA00022989"/>
    </source>
</evidence>
<dbReference type="PROSITE" id="PS00211">
    <property type="entry name" value="ABC_TRANSPORTER_1"/>
    <property type="match status" value="1"/>
</dbReference>
<keyword evidence="6 8" id="KW-1133">Transmembrane helix</keyword>
<dbReference type="Pfam" id="PF00664">
    <property type="entry name" value="ABC_membrane"/>
    <property type="match status" value="1"/>
</dbReference>
<dbReference type="GO" id="GO:0034040">
    <property type="term" value="F:ATPase-coupled lipid transmembrane transporter activity"/>
    <property type="evidence" value="ECO:0007669"/>
    <property type="project" value="TreeGrafter"/>
</dbReference>
<sequence length="609" mass="68698">MIVSSKLRFRKSVTISQKYGDNLTSKLLPYALSYPDLLLSSIFLLIPLSIAGAVQPLLVGQAISLSRKEATWNFIGMLSFEQGLYLLIISLLITIIIRLICSSIQGFIVQKLGQSITADIRRDLYSHIISLESSFFNKTPIGNLITRLTSDVEALGNIFASGGIGIISDSVYILAIIVTMFTLDTKMALVLLFMIVPVAGLVVYFQKQYRKANYQSREKLSELNSMIQENISGINVVQTFRRENFNSKLFKDINKNYRQATSKTIFHDSAVSATLEWISLVAIAMVLLLGGIGIMNTSINFGTLSAFILYAQRLFNPLRRFADKFTTFQSGFTAIERITELMQEPIETKENKTNIDFSIIRNNDRKIGEIIFDNVWFGYKKNDFILKNLNFKISPGEKIALVGPTGSGKSSIIRLLSRLYEPTHGKILIDGIDSQYISKQELRKYIGIILQENFLFAGDIKRNITLGEKYSLEEVKQAARLTNTDQLIEKFPEGYHTLLKERGTNLSKGEKQLLAFARIAIRNPSILVLDEATASLDVKTEALIQQALKQLLINRTGLIIAHRLSTIKDVDRILVLKQGKIIQSGNHQNLIKQEGLYKKLYQLQMMKHK</sequence>
<dbReference type="eggNOG" id="COG1132">
    <property type="taxonomic scope" value="Bacteria"/>
</dbReference>
<evidence type="ECO:0000256" key="7">
    <source>
        <dbReference type="ARBA" id="ARBA00023136"/>
    </source>
</evidence>
<dbReference type="InterPro" id="IPR011527">
    <property type="entry name" value="ABC1_TM_dom"/>
</dbReference>
<accession>A0A086CI74</accession>
<dbReference type="PANTHER" id="PTHR24221:SF589">
    <property type="entry name" value="ABC TRANSPORTER"/>
    <property type="match status" value="1"/>
</dbReference>
<evidence type="ECO:0000256" key="5">
    <source>
        <dbReference type="ARBA" id="ARBA00022840"/>
    </source>
</evidence>
<dbReference type="FunFam" id="3.40.50.300:FF:000287">
    <property type="entry name" value="Multidrug ABC transporter ATP-binding protein"/>
    <property type="match status" value="1"/>
</dbReference>
<evidence type="ECO:0000259" key="9">
    <source>
        <dbReference type="PROSITE" id="PS50893"/>
    </source>
</evidence>
<feature type="transmembrane region" description="Helical" evidence="8">
    <location>
        <begin position="158"/>
        <end position="181"/>
    </location>
</feature>
<dbReference type="InterPro" id="IPR017871">
    <property type="entry name" value="ABC_transporter-like_CS"/>
</dbReference>
<dbReference type="InterPro" id="IPR003439">
    <property type="entry name" value="ABC_transporter-like_ATP-bd"/>
</dbReference>
<dbReference type="InterPro" id="IPR003593">
    <property type="entry name" value="AAA+_ATPase"/>
</dbReference>
<evidence type="ECO:0000256" key="2">
    <source>
        <dbReference type="ARBA" id="ARBA00022448"/>
    </source>
</evidence>
<evidence type="ECO:0000313" key="12">
    <source>
        <dbReference type="Proteomes" id="UP000028922"/>
    </source>
</evidence>
<dbReference type="Pfam" id="PF00005">
    <property type="entry name" value="ABC_tran"/>
    <property type="match status" value="1"/>
</dbReference>
<evidence type="ECO:0000259" key="10">
    <source>
        <dbReference type="PROSITE" id="PS50929"/>
    </source>
</evidence>
<dbReference type="GO" id="GO:0005524">
    <property type="term" value="F:ATP binding"/>
    <property type="evidence" value="ECO:0007669"/>
    <property type="project" value="UniProtKB-KW"/>
</dbReference>
<organism evidence="11 12">
    <name type="scientific">Candidatus Atelocyanobacterium thalassa isolate SIO64986</name>
    <dbReference type="NCBI Taxonomy" id="1527444"/>
    <lineage>
        <taxon>Bacteria</taxon>
        <taxon>Bacillati</taxon>
        <taxon>Cyanobacteriota</taxon>
        <taxon>Cyanophyceae</taxon>
        <taxon>Oscillatoriophycideae</taxon>
        <taxon>Chroococcales</taxon>
        <taxon>Aphanothecaceae</taxon>
        <taxon>Candidatus Atelocyanobacterium</taxon>
        <taxon>Candidatus Atelocyanobacterium thalassae</taxon>
    </lineage>
</organism>
<name>A0A086CI74_9CHRO</name>
<feature type="transmembrane region" description="Helical" evidence="8">
    <location>
        <begin position="277"/>
        <end position="310"/>
    </location>
</feature>
<gene>
    <name evidence="11" type="ORF">ucyna2_00267</name>
</gene>
<feature type="domain" description="ABC transporter" evidence="9">
    <location>
        <begin position="370"/>
        <end position="603"/>
    </location>
</feature>
<reference evidence="11 12" key="1">
    <citation type="submission" date="2014-08" db="EMBL/GenBank/DDBJ databases">
        <title>Comparative genomics reveals surprising divergence of two closely related strains of uncultivated UCYN-A cyanobacteria.</title>
        <authorList>
            <person name="Bombar D."/>
            <person name="Heller P."/>
            <person name="Sanchez-Baracaldo P."/>
            <person name="Carter B.J."/>
            <person name="Zert J.P."/>
        </authorList>
    </citation>
    <scope>NUCLEOTIDE SEQUENCE [LARGE SCALE GENOMIC DNA]</scope>
</reference>
<dbReference type="GO" id="GO:0016887">
    <property type="term" value="F:ATP hydrolysis activity"/>
    <property type="evidence" value="ECO:0007669"/>
    <property type="project" value="InterPro"/>
</dbReference>
<keyword evidence="5" id="KW-0067">ATP-binding</keyword>
<dbReference type="Proteomes" id="UP000028922">
    <property type="component" value="Unassembled WGS sequence"/>
</dbReference>
<dbReference type="SUPFAM" id="SSF52540">
    <property type="entry name" value="P-loop containing nucleoside triphosphate hydrolases"/>
    <property type="match status" value="1"/>
</dbReference>
<evidence type="ECO:0000256" key="1">
    <source>
        <dbReference type="ARBA" id="ARBA00004651"/>
    </source>
</evidence>
<proteinExistence type="predicted"/>
<feature type="transmembrane region" description="Helical" evidence="8">
    <location>
        <begin position="188"/>
        <end position="206"/>
    </location>
</feature>
<comment type="subcellular location">
    <subcellularLocation>
        <location evidence="1">Cell membrane</location>
        <topology evidence="1">Multi-pass membrane protein</topology>
    </subcellularLocation>
</comment>
<evidence type="ECO:0000256" key="8">
    <source>
        <dbReference type="SAM" id="Phobius"/>
    </source>
</evidence>
<keyword evidence="3 8" id="KW-0812">Transmembrane</keyword>
<dbReference type="AlphaFoldDB" id="A0A086CI74"/>
<feature type="domain" description="ABC transmembrane type-1" evidence="10">
    <location>
        <begin position="41"/>
        <end position="330"/>
    </location>
</feature>
<keyword evidence="2" id="KW-0813">Transport</keyword>
<evidence type="ECO:0000313" key="11">
    <source>
        <dbReference type="EMBL" id="KFF41888.1"/>
    </source>
</evidence>
<dbReference type="Gene3D" id="1.20.1560.10">
    <property type="entry name" value="ABC transporter type 1, transmembrane domain"/>
    <property type="match status" value="1"/>
</dbReference>
<dbReference type="InterPro" id="IPR036640">
    <property type="entry name" value="ABC1_TM_sf"/>
</dbReference>
<dbReference type="PROSITE" id="PS50893">
    <property type="entry name" value="ABC_TRANSPORTER_2"/>
    <property type="match status" value="1"/>
</dbReference>
<dbReference type="PATRIC" id="fig|1527444.3.peg.260"/>
<feature type="transmembrane region" description="Helical" evidence="8">
    <location>
        <begin position="84"/>
        <end position="108"/>
    </location>
</feature>
<dbReference type="GO" id="GO:0140359">
    <property type="term" value="F:ABC-type transporter activity"/>
    <property type="evidence" value="ECO:0007669"/>
    <property type="project" value="InterPro"/>
</dbReference>
<evidence type="ECO:0000256" key="4">
    <source>
        <dbReference type="ARBA" id="ARBA00022741"/>
    </source>
</evidence>
<dbReference type="PROSITE" id="PS50929">
    <property type="entry name" value="ABC_TM1F"/>
    <property type="match status" value="1"/>
</dbReference>
<dbReference type="CDD" id="cd18544">
    <property type="entry name" value="ABC_6TM_TmrA_like"/>
    <property type="match status" value="1"/>
</dbReference>
<keyword evidence="4" id="KW-0547">Nucleotide-binding</keyword>
<dbReference type="InterPro" id="IPR039421">
    <property type="entry name" value="Type_1_exporter"/>
</dbReference>
<dbReference type="Gene3D" id="3.40.50.300">
    <property type="entry name" value="P-loop containing nucleotide triphosphate hydrolases"/>
    <property type="match status" value="1"/>
</dbReference>
<keyword evidence="7 8" id="KW-0472">Membrane</keyword>
<dbReference type="SUPFAM" id="SSF90123">
    <property type="entry name" value="ABC transporter transmembrane region"/>
    <property type="match status" value="1"/>
</dbReference>
<feature type="transmembrane region" description="Helical" evidence="8">
    <location>
        <begin position="37"/>
        <end position="63"/>
    </location>
</feature>
<dbReference type="STRING" id="1527444.ucyna2_00267"/>
<dbReference type="GO" id="GO:0005886">
    <property type="term" value="C:plasma membrane"/>
    <property type="evidence" value="ECO:0007669"/>
    <property type="project" value="UniProtKB-SubCell"/>
</dbReference>
<dbReference type="InterPro" id="IPR027417">
    <property type="entry name" value="P-loop_NTPase"/>
</dbReference>
<dbReference type="EMBL" id="JPSP01000002">
    <property type="protein sequence ID" value="KFF41888.1"/>
    <property type="molecule type" value="Genomic_DNA"/>
</dbReference>